<keyword evidence="5" id="KW-0539">Nucleus</keyword>
<keyword evidence="3" id="KW-0238">DNA-binding</keyword>
<feature type="compositionally biased region" description="Polar residues" evidence="8">
    <location>
        <begin position="92"/>
        <end position="101"/>
    </location>
</feature>
<evidence type="ECO:0000256" key="3">
    <source>
        <dbReference type="ARBA" id="ARBA00023125"/>
    </source>
</evidence>
<evidence type="ECO:0000256" key="6">
    <source>
        <dbReference type="ARBA" id="ARBA00062171"/>
    </source>
</evidence>
<feature type="compositionally biased region" description="Polar residues" evidence="8">
    <location>
        <begin position="264"/>
        <end position="284"/>
    </location>
</feature>
<name>A0A511KCI0_RHOTO</name>
<feature type="region of interest" description="Disordered" evidence="8">
    <location>
        <begin position="188"/>
        <end position="244"/>
    </location>
</feature>
<organism evidence="10 11">
    <name type="scientific">Rhodotorula toruloides</name>
    <name type="common">Yeast</name>
    <name type="synonym">Rhodosporidium toruloides</name>
    <dbReference type="NCBI Taxonomy" id="5286"/>
    <lineage>
        <taxon>Eukaryota</taxon>
        <taxon>Fungi</taxon>
        <taxon>Dikarya</taxon>
        <taxon>Basidiomycota</taxon>
        <taxon>Pucciniomycotina</taxon>
        <taxon>Microbotryomycetes</taxon>
        <taxon>Sporidiobolales</taxon>
        <taxon>Sporidiobolaceae</taxon>
        <taxon>Rhodotorula</taxon>
    </lineage>
</organism>
<dbReference type="GO" id="GO:0043565">
    <property type="term" value="F:sequence-specific DNA binding"/>
    <property type="evidence" value="ECO:0007669"/>
    <property type="project" value="InterPro"/>
</dbReference>
<gene>
    <name evidence="10" type="ORF">Rt10032_c03g1702</name>
</gene>
<dbReference type="PANTHER" id="PTHR10015:SF206">
    <property type="entry name" value="HSF-TYPE DNA-BINDING DOMAIN-CONTAINING PROTEIN"/>
    <property type="match status" value="1"/>
</dbReference>
<feature type="region of interest" description="Disordered" evidence="8">
    <location>
        <begin position="58"/>
        <end position="111"/>
    </location>
</feature>
<dbReference type="PANTHER" id="PTHR10015">
    <property type="entry name" value="HEAT SHOCK TRANSCRIPTION FACTOR"/>
    <property type="match status" value="1"/>
</dbReference>
<dbReference type="InterPro" id="IPR036390">
    <property type="entry name" value="WH_DNA-bd_sf"/>
</dbReference>
<dbReference type="SUPFAM" id="SSF46785">
    <property type="entry name" value="Winged helix' DNA-binding domain"/>
    <property type="match status" value="1"/>
</dbReference>
<sequence>MCTAPHLTVDVVSSAEQPAPNLLTTQPHASAASPSGFSLPTLSPLTLYTSTTPDITLPTQLRVVPPPPSFERPDPLLDLTASSPVEEDVHTMQGSSCSSTDAHSHGETTERRGSSDWVFVHRLYDMLTDELNEPWIAFSNSGDTFNVFDPDTFAQNVLPRYFRHRNFQSFVRQLNLYNFRKVLAARSVPRAKSTKGEQEAWEFHNPDFHRDRPDDVHLIKRRVSTGPSPTRSRRNSEAVLGRPSLSNVAHLSDYQLPVRPASAYGSQSSSQTATNDERASSSSPFAIPFVPPAGADPPRPHPRRQPSYPPSTLPRGRSRTAPSPTSLGPSHPAKSTPRRPFTARTPDELDPILIERKSLHSTVKKYRFDLGVLSYQVREGQARMWSLLQLTWQLKQLVKQLGGERELANFPFHVFDPRLADFSIPLSVIENDFASKSTAQAAYAFPQPHPADSSVATVYPSSHPVAQPTAMCAHEVAVPPTTVPSGLTVPASSPHTRSHSAPEQGIRRYESYESAYSLPESQLGFDQSTDFAYEPTESIVEDSWLSAYLADPPSQYSSRSASSLGEASIATSGRSSYSESSSPASSFIEVPMHDTYDAHLAYSTLGQALQGG</sequence>
<dbReference type="AlphaFoldDB" id="A0A511KCI0"/>
<comment type="caution">
    <text evidence="10">The sequence shown here is derived from an EMBL/GenBank/DDBJ whole genome shotgun (WGS) entry which is preliminary data.</text>
</comment>
<accession>A0A511KCI0</accession>
<dbReference type="InterPro" id="IPR036388">
    <property type="entry name" value="WH-like_DNA-bd_sf"/>
</dbReference>
<feature type="domain" description="HSF-type DNA-binding" evidence="9">
    <location>
        <begin position="115"/>
        <end position="222"/>
    </location>
</feature>
<feature type="compositionally biased region" description="Basic and acidic residues" evidence="8">
    <location>
        <begin position="102"/>
        <end position="111"/>
    </location>
</feature>
<evidence type="ECO:0000256" key="4">
    <source>
        <dbReference type="ARBA" id="ARBA00023163"/>
    </source>
</evidence>
<dbReference type="Proteomes" id="UP000321518">
    <property type="component" value="Unassembled WGS sequence"/>
</dbReference>
<protein>
    <submittedName>
        <fullName evidence="10">Proteophosphoglycan ppg4</fullName>
    </submittedName>
</protein>
<keyword evidence="4" id="KW-0804">Transcription</keyword>
<evidence type="ECO:0000256" key="7">
    <source>
        <dbReference type="RuleBase" id="RU004020"/>
    </source>
</evidence>
<evidence type="ECO:0000313" key="11">
    <source>
        <dbReference type="Proteomes" id="UP000321518"/>
    </source>
</evidence>
<dbReference type="OrthoDB" id="60033at2759"/>
<dbReference type="InterPro" id="IPR000232">
    <property type="entry name" value="HSF_DNA-bd"/>
</dbReference>
<feature type="region of interest" description="Disordered" evidence="8">
    <location>
        <begin position="261"/>
        <end position="349"/>
    </location>
</feature>
<comment type="subunit">
    <text evidence="6">Homotrimer. Homotrimerization increases the affinity of HSF1 to DNA. Interacts with transcriptional coregulator SSA1 on chromatin.</text>
</comment>
<dbReference type="SMART" id="SM00415">
    <property type="entry name" value="HSF"/>
    <property type="match status" value="1"/>
</dbReference>
<evidence type="ECO:0000256" key="8">
    <source>
        <dbReference type="SAM" id="MobiDB-lite"/>
    </source>
</evidence>
<dbReference type="FunFam" id="1.10.10.10:FF:000027">
    <property type="entry name" value="Heat shock transcription factor 1"/>
    <property type="match status" value="1"/>
</dbReference>
<evidence type="ECO:0000256" key="2">
    <source>
        <dbReference type="ARBA" id="ARBA00023015"/>
    </source>
</evidence>
<dbReference type="EMBL" id="BJWK01000003">
    <property type="protein sequence ID" value="GEM07685.1"/>
    <property type="molecule type" value="Genomic_DNA"/>
</dbReference>
<dbReference type="Pfam" id="PF00447">
    <property type="entry name" value="HSF_DNA-bind"/>
    <property type="match status" value="1"/>
</dbReference>
<comment type="subcellular location">
    <subcellularLocation>
        <location evidence="1">Nucleus</location>
    </subcellularLocation>
</comment>
<proteinExistence type="inferred from homology"/>
<evidence type="ECO:0000259" key="9">
    <source>
        <dbReference type="SMART" id="SM00415"/>
    </source>
</evidence>
<dbReference type="Gene3D" id="1.10.10.10">
    <property type="entry name" value="Winged helix-like DNA-binding domain superfamily/Winged helix DNA-binding domain"/>
    <property type="match status" value="1"/>
</dbReference>
<dbReference type="GO" id="GO:0003700">
    <property type="term" value="F:DNA-binding transcription factor activity"/>
    <property type="evidence" value="ECO:0007669"/>
    <property type="project" value="InterPro"/>
</dbReference>
<feature type="compositionally biased region" description="Basic and acidic residues" evidence="8">
    <location>
        <begin position="194"/>
        <end position="218"/>
    </location>
</feature>
<reference evidence="10 11" key="1">
    <citation type="submission" date="2019-07" db="EMBL/GenBank/DDBJ databases">
        <title>Rhodotorula toruloides NBRC10032 genome sequencing.</title>
        <authorList>
            <person name="Shida Y."/>
            <person name="Takaku H."/>
            <person name="Ogasawara W."/>
            <person name="Mori K."/>
        </authorList>
    </citation>
    <scope>NUCLEOTIDE SEQUENCE [LARGE SCALE GENOMIC DNA]</scope>
    <source>
        <strain evidence="10 11">NBRC10032</strain>
    </source>
</reference>
<keyword evidence="2" id="KW-0805">Transcription regulation</keyword>
<evidence type="ECO:0000256" key="1">
    <source>
        <dbReference type="ARBA" id="ARBA00004123"/>
    </source>
</evidence>
<dbReference type="GO" id="GO:0005634">
    <property type="term" value="C:nucleus"/>
    <property type="evidence" value="ECO:0007669"/>
    <property type="project" value="UniProtKB-SubCell"/>
</dbReference>
<dbReference type="PRINTS" id="PR00056">
    <property type="entry name" value="HSFDOMAIN"/>
</dbReference>
<comment type="similarity">
    <text evidence="7">Belongs to the HSF family.</text>
</comment>
<evidence type="ECO:0000256" key="5">
    <source>
        <dbReference type="ARBA" id="ARBA00023242"/>
    </source>
</evidence>
<evidence type="ECO:0000313" key="10">
    <source>
        <dbReference type="EMBL" id="GEM07685.1"/>
    </source>
</evidence>